<dbReference type="GO" id="GO:0060236">
    <property type="term" value="P:regulation of mitotic spindle organization"/>
    <property type="evidence" value="ECO:0007669"/>
    <property type="project" value="TreeGrafter"/>
</dbReference>
<proteinExistence type="predicted"/>
<gene>
    <name evidence="4" type="ORF">RGQ29_029107</name>
</gene>
<evidence type="ECO:0008006" key="6">
    <source>
        <dbReference type="Google" id="ProtNLM"/>
    </source>
</evidence>
<dbReference type="GO" id="GO:0140496">
    <property type="term" value="F:gamma-tubulin complex binding"/>
    <property type="evidence" value="ECO:0007669"/>
    <property type="project" value="InterPro"/>
</dbReference>
<evidence type="ECO:0000256" key="2">
    <source>
        <dbReference type="SAM" id="Coils"/>
    </source>
</evidence>
<dbReference type="InterPro" id="IPR036322">
    <property type="entry name" value="WD40_repeat_dom_sf"/>
</dbReference>
<evidence type="ECO:0000313" key="5">
    <source>
        <dbReference type="Proteomes" id="UP001324115"/>
    </source>
</evidence>
<dbReference type="Proteomes" id="UP001324115">
    <property type="component" value="Unassembled WGS sequence"/>
</dbReference>
<dbReference type="GO" id="GO:0000919">
    <property type="term" value="P:cell plate assembly"/>
    <property type="evidence" value="ECO:0007669"/>
    <property type="project" value="TreeGrafter"/>
</dbReference>
<sequence length="747" mass="80971">MNLSDPAMALLAASGGDTVKLFDVSVKAGDPCALTYTPSPGCLVNSVKWNHTNLVVASAGDDKKISLWRKNGQSMGTIPVAGADSGDNIEESITAISFSNKVSRYICSGGSGQVVRIWDLQRKRCIKWLRGHTNTITGAIYNCKDEHLASISLSGDLILHNLASGARAAELKDPNEQVLRVLDYSRISRHLLVTAGDDGTVHLWDTTGRNPKVSWLKQHSAPTAGVSFSPSNDKIIASVGLDKKLYTYDSGSRRPSSCIPYEAPFSSLAFRDDGWTLAAGTSNGRVVFYDVRGKPQPFVVLHAYSSSEAVTSLCWQRSKAVIVNESNCTTETALVGNSVEDSILMPDPLPSVTSSSLSLSTVVSSSRNLGRLGASMEASSLTATGSAFASSTLHTSTAEETPHRSHLRAGGTLARLQAPRSSYNFKDDMEVFSPLVDVQPITPSLDKLWDDNEGIKKDHLLVDKRPPSLLFPSSTRRFPIADDSGNDHPIFDWKSSSTSKQDDTRSSFTILGSTPSPSSKSEDSSITPPEAWGGERLSDKYTHLRQPIPLPSRFGTLASGGQSSGGSMFSGLQDLSSSTSQTRPASSPLPRRYSTYAERISTASSFSDGTSLSVVSPKLKKTGAETREELLNNLLAKSDTVAASELGILPSMNGVISQPQKAQQPDAQQGSSFTLQLFQRTLDETLDSFQKSIHEDMRNLHIEILRQFHMQEMEMSSVMSSILENQAELMKEVKSLRKENQQLRQLL</sequence>
<dbReference type="AlphaFoldDB" id="A0AAN7IN00"/>
<keyword evidence="5" id="KW-1185">Reference proteome</keyword>
<dbReference type="PANTHER" id="PTHR45096">
    <property type="entry name" value="PROTEIN NEDD1"/>
    <property type="match status" value="1"/>
</dbReference>
<protein>
    <recommendedName>
        <fullName evidence="6">Protein NEDD1</fullName>
    </recommendedName>
</protein>
<dbReference type="GO" id="GO:2000694">
    <property type="term" value="P:regulation of phragmoplast microtubule organization"/>
    <property type="evidence" value="ECO:0007669"/>
    <property type="project" value="TreeGrafter"/>
</dbReference>
<dbReference type="GO" id="GO:0005828">
    <property type="term" value="C:kinetochore microtubule"/>
    <property type="evidence" value="ECO:0007669"/>
    <property type="project" value="TreeGrafter"/>
</dbReference>
<feature type="compositionally biased region" description="Low complexity" evidence="3">
    <location>
        <begin position="513"/>
        <end position="529"/>
    </location>
</feature>
<dbReference type="PANTHER" id="PTHR45096:SF1">
    <property type="entry name" value="PROTEIN NEDD1"/>
    <property type="match status" value="1"/>
</dbReference>
<keyword evidence="2" id="KW-0175">Coiled coil</keyword>
<dbReference type="FunFam" id="2.130.10.10:FF:000344">
    <property type="entry name" value="Protein NEDD1"/>
    <property type="match status" value="1"/>
</dbReference>
<dbReference type="SUPFAM" id="SSF50978">
    <property type="entry name" value="WD40 repeat-like"/>
    <property type="match status" value="1"/>
</dbReference>
<dbReference type="InterPro" id="IPR001680">
    <property type="entry name" value="WD40_rpt"/>
</dbReference>
<accession>A0AAN7IN00</accession>
<organism evidence="4 5">
    <name type="scientific">Quercus rubra</name>
    <name type="common">Northern red oak</name>
    <name type="synonym">Quercus borealis</name>
    <dbReference type="NCBI Taxonomy" id="3512"/>
    <lineage>
        <taxon>Eukaryota</taxon>
        <taxon>Viridiplantae</taxon>
        <taxon>Streptophyta</taxon>
        <taxon>Embryophyta</taxon>
        <taxon>Tracheophyta</taxon>
        <taxon>Spermatophyta</taxon>
        <taxon>Magnoliopsida</taxon>
        <taxon>eudicotyledons</taxon>
        <taxon>Gunneridae</taxon>
        <taxon>Pentapetalae</taxon>
        <taxon>rosids</taxon>
        <taxon>fabids</taxon>
        <taxon>Fagales</taxon>
        <taxon>Fagaceae</taxon>
        <taxon>Quercus</taxon>
    </lineage>
</organism>
<dbReference type="GO" id="GO:0010968">
    <property type="term" value="P:regulation of microtubule nucleation"/>
    <property type="evidence" value="ECO:0007669"/>
    <property type="project" value="InterPro"/>
</dbReference>
<dbReference type="InterPro" id="IPR015943">
    <property type="entry name" value="WD40/YVTN_repeat-like_dom_sf"/>
</dbReference>
<name>A0AAN7IN00_QUERU</name>
<evidence type="ECO:0000256" key="1">
    <source>
        <dbReference type="PROSITE-ProRule" id="PRU00221"/>
    </source>
</evidence>
<dbReference type="SMART" id="SM00320">
    <property type="entry name" value="WD40"/>
    <property type="match status" value="6"/>
</dbReference>
<comment type="caution">
    <text evidence="4">The sequence shown here is derived from an EMBL/GenBank/DDBJ whole genome shotgun (WGS) entry which is preliminary data.</text>
</comment>
<dbReference type="EMBL" id="JAXUIC010000008">
    <property type="protein sequence ID" value="KAK4579306.1"/>
    <property type="molecule type" value="Genomic_DNA"/>
</dbReference>
<reference evidence="4 5" key="1">
    <citation type="journal article" date="2023" name="G3 (Bethesda)">
        <title>A haplotype-resolved chromosome-scale genome for Quercus rubra L. provides insights into the genetics of adaptive traits for red oak species.</title>
        <authorList>
            <person name="Kapoor B."/>
            <person name="Jenkins J."/>
            <person name="Schmutz J."/>
            <person name="Zhebentyayeva T."/>
            <person name="Kuelheim C."/>
            <person name="Coggeshall M."/>
            <person name="Heim C."/>
            <person name="Lasky J.R."/>
            <person name="Leites L."/>
            <person name="Islam-Faridi N."/>
            <person name="Romero-Severson J."/>
            <person name="DeLeo V.L."/>
            <person name="Lucas S.M."/>
            <person name="Lazic D."/>
            <person name="Gailing O."/>
            <person name="Carlson J."/>
            <person name="Staton M."/>
        </authorList>
    </citation>
    <scope>NUCLEOTIDE SEQUENCE [LARGE SCALE GENOMIC DNA]</scope>
    <source>
        <strain evidence="4">Pseudo-F2</strain>
    </source>
</reference>
<feature type="region of interest" description="Disordered" evidence="3">
    <location>
        <begin position="548"/>
        <end position="593"/>
    </location>
</feature>
<dbReference type="GO" id="GO:0032467">
    <property type="term" value="P:positive regulation of cytokinesis"/>
    <property type="evidence" value="ECO:0007669"/>
    <property type="project" value="TreeGrafter"/>
</dbReference>
<dbReference type="Gene3D" id="2.130.10.10">
    <property type="entry name" value="YVTN repeat-like/Quinoprotein amine dehydrogenase"/>
    <property type="match status" value="2"/>
</dbReference>
<feature type="compositionally biased region" description="Low complexity" evidence="3">
    <location>
        <begin position="559"/>
        <end position="588"/>
    </location>
</feature>
<dbReference type="PROSITE" id="PS50082">
    <property type="entry name" value="WD_REPEATS_2"/>
    <property type="match status" value="1"/>
</dbReference>
<evidence type="ECO:0000256" key="3">
    <source>
        <dbReference type="SAM" id="MobiDB-lite"/>
    </source>
</evidence>
<dbReference type="Pfam" id="PF00400">
    <property type="entry name" value="WD40"/>
    <property type="match status" value="2"/>
</dbReference>
<feature type="repeat" description="WD" evidence="1">
    <location>
        <begin position="191"/>
        <end position="205"/>
    </location>
</feature>
<feature type="region of interest" description="Disordered" evidence="3">
    <location>
        <begin position="472"/>
        <end position="535"/>
    </location>
</feature>
<keyword evidence="1" id="KW-0853">WD repeat</keyword>
<feature type="coiled-coil region" evidence="2">
    <location>
        <begin position="719"/>
        <end position="746"/>
    </location>
</feature>
<evidence type="ECO:0000313" key="4">
    <source>
        <dbReference type="EMBL" id="KAK4579306.1"/>
    </source>
</evidence>
<dbReference type="InterPro" id="IPR044621">
    <property type="entry name" value="NEDD1"/>
</dbReference>